<organism evidence="2 3">
    <name type="scientific">Methylocystis echinoides</name>
    <dbReference type="NCBI Taxonomy" id="29468"/>
    <lineage>
        <taxon>Bacteria</taxon>
        <taxon>Pseudomonadati</taxon>
        <taxon>Pseudomonadota</taxon>
        <taxon>Alphaproteobacteria</taxon>
        <taxon>Hyphomicrobiales</taxon>
        <taxon>Methylocystaceae</taxon>
        <taxon>Methylocystis</taxon>
    </lineage>
</organism>
<feature type="region of interest" description="Disordered" evidence="1">
    <location>
        <begin position="116"/>
        <end position="162"/>
    </location>
</feature>
<dbReference type="AlphaFoldDB" id="A0A9W6GU23"/>
<dbReference type="EMBL" id="BSEC01000001">
    <property type="protein sequence ID" value="GLI93041.1"/>
    <property type="molecule type" value="Genomic_DNA"/>
</dbReference>
<proteinExistence type="predicted"/>
<accession>A0A9W6GU23</accession>
<evidence type="ECO:0000313" key="2">
    <source>
        <dbReference type="EMBL" id="GLI93041.1"/>
    </source>
</evidence>
<evidence type="ECO:0000313" key="3">
    <source>
        <dbReference type="Proteomes" id="UP001144323"/>
    </source>
</evidence>
<comment type="caution">
    <text evidence="2">The sequence shown here is derived from an EMBL/GenBank/DDBJ whole genome shotgun (WGS) entry which is preliminary data.</text>
</comment>
<evidence type="ECO:0000256" key="1">
    <source>
        <dbReference type="SAM" id="MobiDB-lite"/>
    </source>
</evidence>
<dbReference type="Proteomes" id="UP001144323">
    <property type="component" value="Unassembled WGS sequence"/>
</dbReference>
<reference evidence="2" key="1">
    <citation type="journal article" date="2023" name="Int. J. Syst. Evol. Microbiol.">
        <title>Methylocystis iwaonis sp. nov., a type II methane-oxidizing bacterium from surface soil of a rice paddy field in Japan, and emended description of the genus Methylocystis (ex Whittenbury et al. 1970) Bowman et al. 1993.</title>
        <authorList>
            <person name="Kaise H."/>
            <person name="Sawadogo J.B."/>
            <person name="Alam M.S."/>
            <person name="Ueno C."/>
            <person name="Dianou D."/>
            <person name="Shinjo R."/>
            <person name="Asakawa S."/>
        </authorList>
    </citation>
    <scope>NUCLEOTIDE SEQUENCE</scope>
    <source>
        <strain evidence="2">LMG27198</strain>
    </source>
</reference>
<protein>
    <submittedName>
        <fullName evidence="2">Uncharacterized protein</fullName>
    </submittedName>
</protein>
<name>A0A9W6GU23_9HYPH</name>
<sequence length="162" mass="16772">MGALGSAMFNPLEDERVQLGVIGLASVGIVAFLTSLASERPPEKAPALAPAPADIVDVGPAAPQVELSTVPSVIADSTPVEAAPVVVEAAGIRASFPVDAATPAREMGAVAADVQKPRPVVQHPARLLEKGPSKRKPVRRITALRPQSWSGPLPNKKSDLEE</sequence>
<keyword evidence="3" id="KW-1185">Reference proteome</keyword>
<gene>
    <name evidence="2" type="ORF">LMG27198_20330</name>
</gene>